<sequence>MSLAKRAILYLNLIAIYSCNYPSDVIPYVHTATHRGGTLNKEYIMSTYIESALDSVMVAACAAMVLSSIYLFCTL</sequence>
<keyword evidence="1" id="KW-0812">Transmembrane</keyword>
<evidence type="ECO:0000313" key="2">
    <source>
        <dbReference type="EMBL" id="AVJ51837.1"/>
    </source>
</evidence>
<name>A0A2P1CKQ1_9CAUD</name>
<gene>
    <name evidence="2" type="ORF">Vid5_gp82</name>
</gene>
<organism evidence="2 3">
    <name type="scientific">Pantoea phage vB_PagS_Vid5</name>
    <dbReference type="NCBI Taxonomy" id="2099652"/>
    <lineage>
        <taxon>Viruses</taxon>
        <taxon>Duplodnaviria</taxon>
        <taxon>Heunggongvirae</taxon>
        <taxon>Uroviricota</taxon>
        <taxon>Caudoviricetes</taxon>
        <taxon>Vidquintavirus</taxon>
        <taxon>Vidquintavirus Vid5</taxon>
    </lineage>
</organism>
<evidence type="ECO:0000256" key="1">
    <source>
        <dbReference type="SAM" id="Phobius"/>
    </source>
</evidence>
<evidence type="ECO:0000313" key="3">
    <source>
        <dbReference type="Proteomes" id="UP000241629"/>
    </source>
</evidence>
<proteinExistence type="predicted"/>
<dbReference type="Proteomes" id="UP000241629">
    <property type="component" value="Segment"/>
</dbReference>
<dbReference type="PROSITE" id="PS51257">
    <property type="entry name" value="PROKAR_LIPOPROTEIN"/>
    <property type="match status" value="1"/>
</dbReference>
<keyword evidence="1" id="KW-1133">Transmembrane helix</keyword>
<dbReference type="EMBL" id="MG948468">
    <property type="protein sequence ID" value="AVJ51837.1"/>
    <property type="molecule type" value="Genomic_DNA"/>
</dbReference>
<keyword evidence="1" id="KW-0472">Membrane</keyword>
<protein>
    <submittedName>
        <fullName evidence="2">Uncharacterized protein</fullName>
    </submittedName>
</protein>
<reference evidence="2 3" key="1">
    <citation type="submission" date="2018-02" db="EMBL/GenBank/DDBJ databases">
        <title>Complete genome sequence of Pantoea phage vB_PagS_Vid5.</title>
        <authorList>
            <person name="Truncaite L."/>
            <person name="Simoliunas E."/>
            <person name="Meskys R."/>
        </authorList>
    </citation>
    <scope>NUCLEOTIDE SEQUENCE [LARGE SCALE GENOMIC DNA]</scope>
</reference>
<keyword evidence="3" id="KW-1185">Reference proteome</keyword>
<feature type="transmembrane region" description="Helical" evidence="1">
    <location>
        <begin position="55"/>
        <end position="73"/>
    </location>
</feature>
<accession>A0A2P1CKQ1</accession>